<dbReference type="InterPro" id="IPR010658">
    <property type="entry name" value="Nodulin-like"/>
</dbReference>
<dbReference type="Gene3D" id="1.20.1250.20">
    <property type="entry name" value="MFS general substrate transporter like domains"/>
    <property type="match status" value="1"/>
</dbReference>
<reference evidence="7 8" key="1">
    <citation type="journal article" date="2020" name="Mol. Plant">
        <title>The Chromosome-Based Rubber Tree Genome Provides New Insights into Spurge Genome Evolution and Rubber Biosynthesis.</title>
        <authorList>
            <person name="Liu J."/>
            <person name="Shi C."/>
            <person name="Shi C.C."/>
            <person name="Li W."/>
            <person name="Zhang Q.J."/>
            <person name="Zhang Y."/>
            <person name="Li K."/>
            <person name="Lu H.F."/>
            <person name="Shi C."/>
            <person name="Zhu S.T."/>
            <person name="Xiao Z.Y."/>
            <person name="Nan H."/>
            <person name="Yue Y."/>
            <person name="Zhu X.G."/>
            <person name="Wu Y."/>
            <person name="Hong X.N."/>
            <person name="Fan G.Y."/>
            <person name="Tong Y."/>
            <person name="Zhang D."/>
            <person name="Mao C.L."/>
            <person name="Liu Y.L."/>
            <person name="Hao S.J."/>
            <person name="Liu W.Q."/>
            <person name="Lv M.Q."/>
            <person name="Zhang H.B."/>
            <person name="Liu Y."/>
            <person name="Hu-Tang G.R."/>
            <person name="Wang J.P."/>
            <person name="Wang J.H."/>
            <person name="Sun Y.H."/>
            <person name="Ni S.B."/>
            <person name="Chen W.B."/>
            <person name="Zhang X.C."/>
            <person name="Jiao Y.N."/>
            <person name="Eichler E.E."/>
            <person name="Li G.H."/>
            <person name="Liu X."/>
            <person name="Gao L.Z."/>
        </authorList>
    </citation>
    <scope>NUCLEOTIDE SEQUENCE [LARGE SCALE GENOMIC DNA]</scope>
    <source>
        <strain evidence="8">cv. GT1</strain>
        <tissue evidence="7">Leaf</tissue>
    </source>
</reference>
<keyword evidence="4 5" id="KW-0472">Membrane</keyword>
<feature type="transmembrane region" description="Helical" evidence="5">
    <location>
        <begin position="207"/>
        <end position="226"/>
    </location>
</feature>
<feature type="transmembrane region" description="Helical" evidence="5">
    <location>
        <begin position="142"/>
        <end position="164"/>
    </location>
</feature>
<evidence type="ECO:0000313" key="7">
    <source>
        <dbReference type="EMBL" id="KAF2316009.1"/>
    </source>
</evidence>
<dbReference type="Proteomes" id="UP000467840">
    <property type="component" value="Chromosome 15"/>
</dbReference>
<feature type="transmembrane region" description="Helical" evidence="5">
    <location>
        <begin position="443"/>
        <end position="465"/>
    </location>
</feature>
<dbReference type="InterPro" id="IPR020846">
    <property type="entry name" value="MFS_dom"/>
</dbReference>
<evidence type="ECO:0000313" key="8">
    <source>
        <dbReference type="Proteomes" id="UP000467840"/>
    </source>
</evidence>
<feature type="transmembrane region" description="Helical" evidence="5">
    <location>
        <begin position="370"/>
        <end position="390"/>
    </location>
</feature>
<dbReference type="PANTHER" id="PTHR21576:SF22">
    <property type="entry name" value="F25A4.25 PROTEIN"/>
    <property type="match status" value="1"/>
</dbReference>
<feature type="transmembrane region" description="Helical" evidence="5">
    <location>
        <begin position="80"/>
        <end position="101"/>
    </location>
</feature>
<dbReference type="InterPro" id="IPR056555">
    <property type="entry name" value="NFD4_C"/>
</dbReference>
<feature type="transmembrane region" description="Helical" evidence="5">
    <location>
        <begin position="176"/>
        <end position="195"/>
    </location>
</feature>
<accession>A0A6A6MVM4</accession>
<proteinExistence type="predicted"/>
<feature type="transmembrane region" description="Helical" evidence="5">
    <location>
        <begin position="402"/>
        <end position="423"/>
    </location>
</feature>
<keyword evidence="2 5" id="KW-0812">Transmembrane</keyword>
<sequence length="466" mass="50751">MDRLRSKWIATVASILIQCSTGATLTFSIYSSVLKSSEGYNQSELDMVSVFKDIGDNGGILSGLLYTAVTRDGAGFGGPWVVHMVGAIQCFTGYFLMWASVVGFLSRLPMLLMCLYMLAAAHAQPFFDTANVVIGVQSFPKYIGTVVGIMKGFQGLSAAILIQIYNTICQGKPSTFFLIIALSPTPVSLLLMCLVRSYENNAGTHCYLAILLFLLASPLAIAIKALRKDSERFPQTCSIEVTPSMDKEAGQVDSLSSQIGEHMNLFQAIRTLNFWLLVVCIACGRGSGLATTNNVRQVGESLNYKATEINTLVSLWSMWNSLARFGAGFLSDFFLYSRKWARPFLMAIILAIITGGHTMIASGFSGNLCVATFLVGVCNGSVWSLMPTITSEIFRIRHMGTIFHSIAIASPIGTYMFSVRVVGYIYDEEASGERNLCSGTHCFMLSFLIMASTTLFGFLVAIALFL</sequence>
<evidence type="ECO:0000256" key="5">
    <source>
        <dbReference type="SAM" id="Phobius"/>
    </source>
</evidence>
<dbReference type="Pfam" id="PF23262">
    <property type="entry name" value="NFD4_C"/>
    <property type="match status" value="1"/>
</dbReference>
<keyword evidence="8" id="KW-1185">Reference proteome</keyword>
<gene>
    <name evidence="7" type="ORF">GH714_040804</name>
</gene>
<dbReference type="SUPFAM" id="SSF103473">
    <property type="entry name" value="MFS general substrate transporter"/>
    <property type="match status" value="1"/>
</dbReference>
<feature type="domain" description="Major facilitator superfamily (MFS) profile" evidence="6">
    <location>
        <begin position="272"/>
        <end position="466"/>
    </location>
</feature>
<evidence type="ECO:0000256" key="4">
    <source>
        <dbReference type="ARBA" id="ARBA00023136"/>
    </source>
</evidence>
<dbReference type="EMBL" id="JAAGAX010000005">
    <property type="protein sequence ID" value="KAF2316009.1"/>
    <property type="molecule type" value="Genomic_DNA"/>
</dbReference>
<organism evidence="7 8">
    <name type="scientific">Hevea brasiliensis</name>
    <name type="common">Para rubber tree</name>
    <name type="synonym">Siphonia brasiliensis</name>
    <dbReference type="NCBI Taxonomy" id="3981"/>
    <lineage>
        <taxon>Eukaryota</taxon>
        <taxon>Viridiplantae</taxon>
        <taxon>Streptophyta</taxon>
        <taxon>Embryophyta</taxon>
        <taxon>Tracheophyta</taxon>
        <taxon>Spermatophyta</taxon>
        <taxon>Magnoliopsida</taxon>
        <taxon>eudicotyledons</taxon>
        <taxon>Gunneridae</taxon>
        <taxon>Pentapetalae</taxon>
        <taxon>rosids</taxon>
        <taxon>fabids</taxon>
        <taxon>Malpighiales</taxon>
        <taxon>Euphorbiaceae</taxon>
        <taxon>Crotonoideae</taxon>
        <taxon>Micrandreae</taxon>
        <taxon>Hevea</taxon>
    </lineage>
</organism>
<evidence type="ECO:0000256" key="2">
    <source>
        <dbReference type="ARBA" id="ARBA00022692"/>
    </source>
</evidence>
<comment type="caution">
    <text evidence="7">The sequence shown here is derived from an EMBL/GenBank/DDBJ whole genome shotgun (WGS) entry which is preliminary data.</text>
</comment>
<keyword evidence="3 5" id="KW-1133">Transmembrane helix</keyword>
<dbReference type="GO" id="GO:0016020">
    <property type="term" value="C:membrane"/>
    <property type="evidence" value="ECO:0007669"/>
    <property type="project" value="UniProtKB-SubCell"/>
</dbReference>
<dbReference type="PANTHER" id="PTHR21576">
    <property type="entry name" value="UNCHARACTERIZED NODULIN-LIKE PROTEIN"/>
    <property type="match status" value="1"/>
</dbReference>
<dbReference type="PROSITE" id="PS50850">
    <property type="entry name" value="MFS"/>
    <property type="match status" value="1"/>
</dbReference>
<dbReference type="CDD" id="cd17354">
    <property type="entry name" value="MFS_Mch1p_like"/>
    <property type="match status" value="1"/>
</dbReference>
<evidence type="ECO:0000256" key="3">
    <source>
        <dbReference type="ARBA" id="ARBA00022989"/>
    </source>
</evidence>
<dbReference type="InterPro" id="IPR036259">
    <property type="entry name" value="MFS_trans_sf"/>
</dbReference>
<dbReference type="GO" id="GO:0022857">
    <property type="term" value="F:transmembrane transporter activity"/>
    <property type="evidence" value="ECO:0007669"/>
    <property type="project" value="InterPro"/>
</dbReference>
<protein>
    <recommendedName>
        <fullName evidence="6">Major facilitator superfamily (MFS) profile domain-containing protein</fullName>
    </recommendedName>
</protein>
<evidence type="ECO:0000256" key="1">
    <source>
        <dbReference type="ARBA" id="ARBA00004141"/>
    </source>
</evidence>
<feature type="transmembrane region" description="Helical" evidence="5">
    <location>
        <begin position="343"/>
        <end position="364"/>
    </location>
</feature>
<evidence type="ECO:0000259" key="6">
    <source>
        <dbReference type="PROSITE" id="PS50850"/>
    </source>
</evidence>
<dbReference type="AlphaFoldDB" id="A0A6A6MVM4"/>
<dbReference type="Pfam" id="PF06813">
    <property type="entry name" value="Nodulin-like"/>
    <property type="match status" value="1"/>
</dbReference>
<name>A0A6A6MVM4_HEVBR</name>
<comment type="subcellular location">
    <subcellularLocation>
        <location evidence="1">Membrane</location>
        <topology evidence="1">Multi-pass membrane protein</topology>
    </subcellularLocation>
</comment>
<feature type="transmembrane region" description="Helical" evidence="5">
    <location>
        <begin position="272"/>
        <end position="292"/>
    </location>
</feature>
<feature type="transmembrane region" description="Helical" evidence="5">
    <location>
        <begin position="108"/>
        <end position="127"/>
    </location>
</feature>